<dbReference type="Gene3D" id="1.10.10.2590">
    <property type="entry name" value="BEN domain"/>
    <property type="match status" value="1"/>
</dbReference>
<accession>A0A164DPM0</accession>
<evidence type="ECO:0000313" key="1">
    <source>
        <dbReference type="EMBL" id="KZR95995.1"/>
    </source>
</evidence>
<dbReference type="OrthoDB" id="10370020at2759"/>
<gene>
    <name evidence="1" type="ORF">APZ42_009917</name>
</gene>
<keyword evidence="2" id="KW-1185">Reference proteome</keyword>
<dbReference type="Proteomes" id="UP000076858">
    <property type="component" value="Unassembled WGS sequence"/>
</dbReference>
<protein>
    <recommendedName>
        <fullName evidence="3">BEN domain-containing protein</fullName>
    </recommendedName>
</protein>
<name>A0A164DPM0_9CRUS</name>
<reference evidence="1 2" key="1">
    <citation type="submission" date="2016-03" db="EMBL/GenBank/DDBJ databases">
        <title>EvidentialGene: Evidence-directed Construction of Genes on Genomes.</title>
        <authorList>
            <person name="Gilbert D.G."/>
            <person name="Choi J.-H."/>
            <person name="Mockaitis K."/>
            <person name="Colbourne J."/>
            <person name="Pfrender M."/>
        </authorList>
    </citation>
    <scope>NUCLEOTIDE SEQUENCE [LARGE SCALE GENOMIC DNA]</scope>
    <source>
        <strain evidence="1 2">Xinb3</strain>
        <tissue evidence="1">Complete organism</tissue>
    </source>
</reference>
<organism evidence="1 2">
    <name type="scientific">Daphnia magna</name>
    <dbReference type="NCBI Taxonomy" id="35525"/>
    <lineage>
        <taxon>Eukaryota</taxon>
        <taxon>Metazoa</taxon>
        <taxon>Ecdysozoa</taxon>
        <taxon>Arthropoda</taxon>
        <taxon>Crustacea</taxon>
        <taxon>Branchiopoda</taxon>
        <taxon>Diplostraca</taxon>
        <taxon>Cladocera</taxon>
        <taxon>Anomopoda</taxon>
        <taxon>Daphniidae</taxon>
        <taxon>Daphnia</taxon>
    </lineage>
</organism>
<dbReference type="EMBL" id="LRGB01026475">
    <property type="protein sequence ID" value="KZR95995.1"/>
    <property type="molecule type" value="Genomic_DNA"/>
</dbReference>
<evidence type="ECO:0008006" key="3">
    <source>
        <dbReference type="Google" id="ProtNLM"/>
    </source>
</evidence>
<sequence length="134" mass="15003">MHASENGSSGDNKELTEEIRFPIPDSVLDLFSTKTLSNFVGKTMEYLHPDGDYLATRNLSDRNMSAQKIQAGNASDKIPMTEEEIQQVFVTVERKFKTTQKAQQLTEIRRAIVVKLNNSAAKARKQQIIANSST</sequence>
<evidence type="ECO:0000313" key="2">
    <source>
        <dbReference type="Proteomes" id="UP000076858"/>
    </source>
</evidence>
<comment type="caution">
    <text evidence="1">The sequence shown here is derived from an EMBL/GenBank/DDBJ whole genome shotgun (WGS) entry which is preliminary data.</text>
</comment>
<dbReference type="AlphaFoldDB" id="A0A164DPM0"/>
<proteinExistence type="predicted"/>